<accession>A0ABP3VE27</accession>
<dbReference type="EMBL" id="BAAAGG010000005">
    <property type="protein sequence ID" value="GAA0756239.1"/>
    <property type="molecule type" value="Genomic_DNA"/>
</dbReference>
<evidence type="ECO:0008006" key="3">
    <source>
        <dbReference type="Google" id="ProtNLM"/>
    </source>
</evidence>
<proteinExistence type="predicted"/>
<reference evidence="2" key="1">
    <citation type="journal article" date="2019" name="Int. J. Syst. Evol. Microbiol.">
        <title>The Global Catalogue of Microorganisms (GCM) 10K type strain sequencing project: providing services to taxonomists for standard genome sequencing and annotation.</title>
        <authorList>
            <consortium name="The Broad Institute Genomics Platform"/>
            <consortium name="The Broad Institute Genome Sequencing Center for Infectious Disease"/>
            <person name="Wu L."/>
            <person name="Ma J."/>
        </authorList>
    </citation>
    <scope>NUCLEOTIDE SEQUENCE [LARGE SCALE GENOMIC DNA]</scope>
    <source>
        <strain evidence="2">JCM 16231</strain>
    </source>
</reference>
<sequence>MKKLSLLLAIIFVVLSCEGDRGPQGPQGLDGEPGDAIIGTIFEIEIDFLAQDDYSFIFEFPPNEVEVFESDIVKVYLLEDTINDPSGPVDVWTPLPNSFFFNDGNQLVYNYNHTFFDVNIFLDGNIDLNAVSNDFLTNQVFRIAIIPADFAESNEDLNSYESVMQAMPDAKVLKVQ</sequence>
<protein>
    <recommendedName>
        <fullName evidence="3">Collagen-like protein</fullName>
    </recommendedName>
</protein>
<dbReference type="RefSeq" id="WP_224453678.1">
    <property type="nucleotide sequence ID" value="NZ_BAAAGG010000005.1"/>
</dbReference>
<gene>
    <name evidence="1" type="ORF">GCM10009433_11460</name>
</gene>
<keyword evidence="2" id="KW-1185">Reference proteome</keyword>
<dbReference type="Proteomes" id="UP001500185">
    <property type="component" value="Unassembled WGS sequence"/>
</dbReference>
<name>A0ABP3VE27_9FLAO</name>
<evidence type="ECO:0000313" key="2">
    <source>
        <dbReference type="Proteomes" id="UP001500185"/>
    </source>
</evidence>
<evidence type="ECO:0000313" key="1">
    <source>
        <dbReference type="EMBL" id="GAA0756239.1"/>
    </source>
</evidence>
<organism evidence="1 2">
    <name type="scientific">Psychroflexus lacisalsi</name>
    <dbReference type="NCBI Taxonomy" id="503928"/>
    <lineage>
        <taxon>Bacteria</taxon>
        <taxon>Pseudomonadati</taxon>
        <taxon>Bacteroidota</taxon>
        <taxon>Flavobacteriia</taxon>
        <taxon>Flavobacteriales</taxon>
        <taxon>Flavobacteriaceae</taxon>
        <taxon>Psychroflexus</taxon>
    </lineage>
</organism>
<dbReference type="PROSITE" id="PS51257">
    <property type="entry name" value="PROKAR_LIPOPROTEIN"/>
    <property type="match status" value="1"/>
</dbReference>
<comment type="caution">
    <text evidence="1">The sequence shown here is derived from an EMBL/GenBank/DDBJ whole genome shotgun (WGS) entry which is preliminary data.</text>
</comment>